<dbReference type="InterPro" id="IPR033744">
    <property type="entry name" value="RRM_RBM8"/>
</dbReference>
<evidence type="ECO:0000256" key="1">
    <source>
        <dbReference type="ARBA" id="ARBA00004123"/>
    </source>
</evidence>
<evidence type="ECO:0000256" key="6">
    <source>
        <dbReference type="ARBA" id="ARBA00022664"/>
    </source>
</evidence>
<sequence>MADYDETMEEDAKLKAEGDTKKKGRGHREAQNMDERYGRARFSELDPKAAPGPTASVEGWVVIVTGVHEEAQEEDLHEAFSEFGEIKNIYLNLDRQTGFVKGYALIEYKKKTEAKAAIDAMNGAELLTQKIKVDYAFKKGDIKKGGRR</sequence>
<dbReference type="GO" id="GO:0008380">
    <property type="term" value="P:RNA splicing"/>
    <property type="evidence" value="ECO:0007669"/>
    <property type="project" value="UniProtKB-KW"/>
</dbReference>
<evidence type="ECO:0000256" key="3">
    <source>
        <dbReference type="ARBA" id="ARBA00007987"/>
    </source>
</evidence>
<keyword evidence="10" id="KW-0508">mRNA splicing</keyword>
<dbReference type="EMBL" id="HBFB01019490">
    <property type="protein sequence ID" value="CAD8682940.1"/>
    <property type="molecule type" value="Transcribed_RNA"/>
</dbReference>
<dbReference type="InterPro" id="IPR008111">
    <property type="entry name" value="RNA-bd_8"/>
</dbReference>
<comment type="similarity">
    <text evidence="3">Belongs to the RBM8A family.</text>
</comment>
<keyword evidence="4" id="KW-0813">Transport</keyword>
<evidence type="ECO:0000313" key="16">
    <source>
        <dbReference type="EMBL" id="CAD8682940.1"/>
    </source>
</evidence>
<feature type="compositionally biased region" description="Basic and acidic residues" evidence="14">
    <location>
        <begin position="10"/>
        <end position="36"/>
    </location>
</feature>
<evidence type="ECO:0000259" key="15">
    <source>
        <dbReference type="PROSITE" id="PS50102"/>
    </source>
</evidence>
<dbReference type="FunFam" id="3.30.70.330:FF:000525">
    <property type="entry name" value="RNA-binding protein 8A"/>
    <property type="match status" value="1"/>
</dbReference>
<dbReference type="InterPro" id="IPR012677">
    <property type="entry name" value="Nucleotide-bd_a/b_plait_sf"/>
</dbReference>
<dbReference type="InterPro" id="IPR035979">
    <property type="entry name" value="RBD_domain_sf"/>
</dbReference>
<evidence type="ECO:0000256" key="7">
    <source>
        <dbReference type="ARBA" id="ARBA00022845"/>
    </source>
</evidence>
<evidence type="ECO:0000256" key="2">
    <source>
        <dbReference type="ARBA" id="ARBA00004496"/>
    </source>
</evidence>
<organism evidence="16">
    <name type="scientific">Chlamydomonas leiostraca</name>
    <dbReference type="NCBI Taxonomy" id="1034604"/>
    <lineage>
        <taxon>Eukaryota</taxon>
        <taxon>Viridiplantae</taxon>
        <taxon>Chlorophyta</taxon>
        <taxon>core chlorophytes</taxon>
        <taxon>Chlorophyceae</taxon>
        <taxon>CS clade</taxon>
        <taxon>Chlamydomonadales</taxon>
        <taxon>Chlamydomonadaceae</taxon>
        <taxon>Chlamydomonas</taxon>
    </lineage>
</organism>
<dbReference type="CDD" id="cd12324">
    <property type="entry name" value="RRM_RBM8"/>
    <property type="match status" value="1"/>
</dbReference>
<feature type="region of interest" description="Disordered" evidence="14">
    <location>
        <begin position="1"/>
        <end position="36"/>
    </location>
</feature>
<dbReference type="GO" id="GO:0003729">
    <property type="term" value="F:mRNA binding"/>
    <property type="evidence" value="ECO:0007669"/>
    <property type="project" value="InterPro"/>
</dbReference>
<keyword evidence="7" id="KW-0810">Translation regulation</keyword>
<evidence type="ECO:0000256" key="5">
    <source>
        <dbReference type="ARBA" id="ARBA00022490"/>
    </source>
</evidence>
<keyword evidence="9" id="KW-0866">Nonsense-mediated mRNA decay</keyword>
<dbReference type="GO" id="GO:0000184">
    <property type="term" value="P:nuclear-transcribed mRNA catabolic process, nonsense-mediated decay"/>
    <property type="evidence" value="ECO:0007669"/>
    <property type="project" value="UniProtKB-KW"/>
</dbReference>
<evidence type="ECO:0000256" key="4">
    <source>
        <dbReference type="ARBA" id="ARBA00022448"/>
    </source>
</evidence>
<evidence type="ECO:0000256" key="14">
    <source>
        <dbReference type="SAM" id="MobiDB-lite"/>
    </source>
</evidence>
<dbReference type="InterPro" id="IPR000504">
    <property type="entry name" value="RRM_dom"/>
</dbReference>
<protein>
    <recommendedName>
        <fullName evidence="12">RNA-binding protein 8A</fullName>
    </recommendedName>
</protein>
<evidence type="ECO:0000256" key="13">
    <source>
        <dbReference type="PROSITE-ProRule" id="PRU00176"/>
    </source>
</evidence>
<dbReference type="PANTHER" id="PTHR45894">
    <property type="entry name" value="RNA-BINDING PROTEIN 8A"/>
    <property type="match status" value="1"/>
</dbReference>
<evidence type="ECO:0000256" key="10">
    <source>
        <dbReference type="ARBA" id="ARBA00023187"/>
    </source>
</evidence>
<evidence type="ECO:0000256" key="8">
    <source>
        <dbReference type="ARBA" id="ARBA00022884"/>
    </source>
</evidence>
<name>A0A7S0WT30_9CHLO</name>
<dbReference type="Gene3D" id="3.30.70.330">
    <property type="match status" value="1"/>
</dbReference>
<proteinExistence type="inferred from homology"/>
<reference evidence="16" key="1">
    <citation type="submission" date="2021-01" db="EMBL/GenBank/DDBJ databases">
        <authorList>
            <person name="Corre E."/>
            <person name="Pelletier E."/>
            <person name="Niang G."/>
            <person name="Scheremetjew M."/>
            <person name="Finn R."/>
            <person name="Kale V."/>
            <person name="Holt S."/>
            <person name="Cochrane G."/>
            <person name="Meng A."/>
            <person name="Brown T."/>
            <person name="Cohen L."/>
        </authorList>
    </citation>
    <scope>NUCLEOTIDE SEQUENCE</scope>
    <source>
        <strain evidence="16">SAG 11-49</strain>
    </source>
</reference>
<dbReference type="PROSITE" id="PS50102">
    <property type="entry name" value="RRM"/>
    <property type="match status" value="1"/>
</dbReference>
<dbReference type="SUPFAM" id="SSF54928">
    <property type="entry name" value="RNA-binding domain, RBD"/>
    <property type="match status" value="1"/>
</dbReference>
<dbReference type="AlphaFoldDB" id="A0A7S0WT30"/>
<dbReference type="SMART" id="SM00360">
    <property type="entry name" value="RRM"/>
    <property type="match status" value="1"/>
</dbReference>
<keyword evidence="11" id="KW-0539">Nucleus</keyword>
<gene>
    <name evidence="16" type="ORF">CLEI1391_LOCUS10941</name>
</gene>
<dbReference type="GO" id="GO:0005737">
    <property type="term" value="C:cytoplasm"/>
    <property type="evidence" value="ECO:0007669"/>
    <property type="project" value="UniProtKB-SubCell"/>
</dbReference>
<dbReference type="GO" id="GO:0005634">
    <property type="term" value="C:nucleus"/>
    <property type="evidence" value="ECO:0007669"/>
    <property type="project" value="UniProtKB-SubCell"/>
</dbReference>
<evidence type="ECO:0000256" key="11">
    <source>
        <dbReference type="ARBA" id="ARBA00023242"/>
    </source>
</evidence>
<evidence type="ECO:0000256" key="12">
    <source>
        <dbReference type="ARBA" id="ARBA00077711"/>
    </source>
</evidence>
<feature type="domain" description="RRM" evidence="15">
    <location>
        <begin position="60"/>
        <end position="138"/>
    </location>
</feature>
<dbReference type="PRINTS" id="PR01738">
    <property type="entry name" value="RNABINDINGM8"/>
</dbReference>
<dbReference type="GO" id="GO:0006397">
    <property type="term" value="P:mRNA processing"/>
    <property type="evidence" value="ECO:0007669"/>
    <property type="project" value="UniProtKB-KW"/>
</dbReference>
<accession>A0A7S0WT30</accession>
<comment type="subcellular location">
    <subcellularLocation>
        <location evidence="2">Cytoplasm</location>
    </subcellularLocation>
    <subcellularLocation>
        <location evidence="1">Nucleus</location>
    </subcellularLocation>
</comment>
<dbReference type="GO" id="GO:0006417">
    <property type="term" value="P:regulation of translation"/>
    <property type="evidence" value="ECO:0007669"/>
    <property type="project" value="UniProtKB-KW"/>
</dbReference>
<evidence type="ECO:0000256" key="9">
    <source>
        <dbReference type="ARBA" id="ARBA00023161"/>
    </source>
</evidence>
<dbReference type="Pfam" id="PF00076">
    <property type="entry name" value="RRM_1"/>
    <property type="match status" value="1"/>
</dbReference>
<keyword evidence="5" id="KW-0963">Cytoplasm</keyword>
<keyword evidence="8 13" id="KW-0694">RNA-binding</keyword>
<keyword evidence="6" id="KW-0507">mRNA processing</keyword>